<dbReference type="EMBL" id="LUTY01001333">
    <property type="protein sequence ID" value="OAD21864.1"/>
    <property type="molecule type" value="Genomic_DNA"/>
</dbReference>
<reference evidence="2 3" key="1">
    <citation type="submission" date="2016-05" db="EMBL/GenBank/DDBJ databases">
        <title>Single-cell genome of chain-forming Candidatus Thiomargarita nelsonii and comparison to other large sulfur-oxidizing bacteria.</title>
        <authorList>
            <person name="Winkel M."/>
            <person name="Salman V."/>
            <person name="Woyke T."/>
            <person name="Schulz-Vogt H."/>
            <person name="Richter M."/>
            <person name="Flood B."/>
            <person name="Bailey J."/>
            <person name="Amann R."/>
            <person name="Mussmann M."/>
        </authorList>
    </citation>
    <scope>NUCLEOTIDE SEQUENCE [LARGE SCALE GENOMIC DNA]</scope>
    <source>
        <strain evidence="2 3">THI036</strain>
    </source>
</reference>
<gene>
    <name evidence="2" type="ORF">THIOM_002358</name>
</gene>
<name>A0A176S1N6_9GAMM</name>
<keyword evidence="1" id="KW-0472">Membrane</keyword>
<evidence type="ECO:0000313" key="2">
    <source>
        <dbReference type="EMBL" id="OAD21864.1"/>
    </source>
</evidence>
<evidence type="ECO:0000313" key="3">
    <source>
        <dbReference type="Proteomes" id="UP000076962"/>
    </source>
</evidence>
<evidence type="ECO:0000256" key="1">
    <source>
        <dbReference type="SAM" id="Phobius"/>
    </source>
</evidence>
<keyword evidence="3" id="KW-1185">Reference proteome</keyword>
<comment type="caution">
    <text evidence="2">The sequence shown here is derived from an EMBL/GenBank/DDBJ whole genome shotgun (WGS) entry which is preliminary data.</text>
</comment>
<dbReference type="Proteomes" id="UP000076962">
    <property type="component" value="Unassembled WGS sequence"/>
</dbReference>
<sequence length="224" mass="24960">MYVEPRSRLCSLLIAKDGAIKFNLTNFMEFYMKNKIIHLSVLVMLGLFMSMNASASRMHYNIAKNAAHGLAQSAWDNIDHDCTRLNQFVKIINAGVRDVLRDIGTKYRGRAAEDFGIGYIHGLRDVLRTVVRDCVGECRMLGDAMGEWSGKMFCRLAVVIGHAPSFTSRIANIDGGICGRAYRSACENNFVGTAQSMCPAYANGHPFWNFYRGRDGGSCGYNPY</sequence>
<organism evidence="2 3">
    <name type="scientific">Candidatus Thiomargarita nelsonii</name>
    <dbReference type="NCBI Taxonomy" id="1003181"/>
    <lineage>
        <taxon>Bacteria</taxon>
        <taxon>Pseudomonadati</taxon>
        <taxon>Pseudomonadota</taxon>
        <taxon>Gammaproteobacteria</taxon>
        <taxon>Thiotrichales</taxon>
        <taxon>Thiotrichaceae</taxon>
        <taxon>Thiomargarita</taxon>
    </lineage>
</organism>
<protein>
    <submittedName>
        <fullName evidence="2">Uncharacterized protein</fullName>
    </submittedName>
</protein>
<accession>A0A176S1N6</accession>
<proteinExistence type="predicted"/>
<keyword evidence="1" id="KW-0812">Transmembrane</keyword>
<feature type="transmembrane region" description="Helical" evidence="1">
    <location>
        <begin position="36"/>
        <end position="55"/>
    </location>
</feature>
<dbReference type="AlphaFoldDB" id="A0A176S1N6"/>
<keyword evidence="1" id="KW-1133">Transmembrane helix</keyword>